<sequence length="854" mass="91616">MVGEFPKDEGKDKGEKGAQKPENTGVTFVQAVEGQAPGVAPGFKTEPSKTLDPFYRPANGGQQPEGPRRASPYLGSDIDPVTGKPIEKPQGGGQQVPSFRDRHADKQVDPTKPYERYNPNNPNGVRTASNAELNARAIAEQKIMSIIERRGLHGDIARDPDMNIASMKGFGRAILPVGIAGLTGASTDLLFKGGNFAADKSVAVGNAMKGSESKVVQRAGTLAEAPGQFWNRYVTGSGDLVPTKVANEVAEAAATRTSMITAEEAALRAAATEEAKAAANLRLATLRGSIDGNTVAVARTTQGVWSADEIAKLEQIAAGQAKAAPRTTIAANLAEKAKPLEGLKNGVVGAMANYSLILADRSIAEKISGPKAASESWNTAQWLTPAALALGKTWPGRLGYAAASIGVSRAVDGVLPKAPDSWNAPTGVMNWSDAAAFGGSYAMAQRIPNPIGRVGVALAAVTASKVFHAFEDSSNGKIKPTFLDAKENTVKDSRERSYDTLTDMRDSYQKLSGLKEDYMFDLIRASKTEADARWNGRNSDGSPLLRTDQKLLYFRQDAVMRNALGAEHLEQGTRIIDKSKVDYILRGYNLDLNGTASDLLLKSAFSSDKAASYTLGIVENNKDPNRPKVMVEGTAPTEQEAQDLKKFSDETRKKVNEVLHGEHDIPGAIRDLAKFTGANTDDVLKSIIKESDSKLLEYADIGKKAQQAKLEAEQKGVAPVVEMTSQHQQDATAMLAKLYRDQAVAYLAMAKNKLEKGSDGGGAEKLLFDEAVPQGQRDMIIDRNGRAVGQRNYNGAQGALRMAAYFGGGWDNPDIKQLVTEFNALAEKVPETIKKNYANPKLNPLNVDNGLYQR</sequence>
<dbReference type="AlphaFoldDB" id="A0A8J7P9C4"/>
<evidence type="ECO:0000256" key="1">
    <source>
        <dbReference type="SAM" id="MobiDB-lite"/>
    </source>
</evidence>
<gene>
    <name evidence="2" type="ORF">J0M35_13760</name>
</gene>
<feature type="region of interest" description="Disordered" evidence="1">
    <location>
        <begin position="1"/>
        <end position="129"/>
    </location>
</feature>
<organism evidence="2 3">
    <name type="scientific">Candidatus Obscuribacter phosphatis</name>
    <dbReference type="NCBI Taxonomy" id="1906157"/>
    <lineage>
        <taxon>Bacteria</taxon>
        <taxon>Bacillati</taxon>
        <taxon>Candidatus Melainabacteria</taxon>
        <taxon>Candidatus Obscuribacterales</taxon>
        <taxon>Candidatus Obscuribacteraceae</taxon>
        <taxon>Candidatus Obscuribacter</taxon>
    </lineage>
</organism>
<dbReference type="EMBL" id="JAFLCK010000020">
    <property type="protein sequence ID" value="MBN8661426.1"/>
    <property type="molecule type" value="Genomic_DNA"/>
</dbReference>
<name>A0A8J7P9C4_9BACT</name>
<evidence type="ECO:0000313" key="3">
    <source>
        <dbReference type="Proteomes" id="UP000664277"/>
    </source>
</evidence>
<comment type="caution">
    <text evidence="2">The sequence shown here is derived from an EMBL/GenBank/DDBJ whole genome shotgun (WGS) entry which is preliminary data.</text>
</comment>
<proteinExistence type="predicted"/>
<feature type="compositionally biased region" description="Basic and acidic residues" evidence="1">
    <location>
        <begin position="1"/>
        <end position="19"/>
    </location>
</feature>
<feature type="compositionally biased region" description="Basic and acidic residues" evidence="1">
    <location>
        <begin position="99"/>
        <end position="115"/>
    </location>
</feature>
<feature type="compositionally biased region" description="Polar residues" evidence="1">
    <location>
        <begin position="118"/>
        <end position="129"/>
    </location>
</feature>
<protein>
    <submittedName>
        <fullName evidence="2">Uncharacterized protein</fullName>
    </submittedName>
</protein>
<evidence type="ECO:0000313" key="2">
    <source>
        <dbReference type="EMBL" id="MBN8661426.1"/>
    </source>
</evidence>
<dbReference type="Proteomes" id="UP000664277">
    <property type="component" value="Unassembled WGS sequence"/>
</dbReference>
<accession>A0A8J7P9C4</accession>
<reference evidence="2" key="1">
    <citation type="submission" date="2021-02" db="EMBL/GenBank/DDBJ databases">
        <title>Genome-Resolved Metagenomics of a Microbial Community Performing Photosynthetic Biological Nutrient Removal.</title>
        <authorList>
            <person name="Mcdaniel E.A."/>
        </authorList>
    </citation>
    <scope>NUCLEOTIDE SEQUENCE</scope>
    <source>
        <strain evidence="2">UWPOB_OBS1</strain>
    </source>
</reference>